<keyword evidence="2" id="KW-0472">Membrane</keyword>
<dbReference type="CDD" id="cd22786">
    <property type="entry name" value="DPBB_YuiC-like"/>
    <property type="match status" value="1"/>
</dbReference>
<keyword evidence="5" id="KW-1185">Reference proteome</keyword>
<evidence type="ECO:0000256" key="1">
    <source>
        <dbReference type="ARBA" id="ARBA00022729"/>
    </source>
</evidence>
<keyword evidence="2" id="KW-0812">Transmembrane</keyword>
<dbReference type="EMBL" id="BMLG01000014">
    <property type="protein sequence ID" value="GGM36773.1"/>
    <property type="molecule type" value="Genomic_DNA"/>
</dbReference>
<dbReference type="PROSITE" id="PS51109">
    <property type="entry name" value="G5"/>
    <property type="match status" value="1"/>
</dbReference>
<dbReference type="Gene3D" id="2.40.40.10">
    <property type="entry name" value="RlpA-like domain"/>
    <property type="match status" value="1"/>
</dbReference>
<comment type="caution">
    <text evidence="4">The sequence shown here is derived from an EMBL/GenBank/DDBJ whole genome shotgun (WGS) entry which is preliminary data.</text>
</comment>
<accession>A0A917TT88</accession>
<dbReference type="Proteomes" id="UP000618460">
    <property type="component" value="Unassembled WGS sequence"/>
</dbReference>
<dbReference type="Pfam" id="PF06725">
    <property type="entry name" value="3D"/>
    <property type="match status" value="1"/>
</dbReference>
<dbReference type="Pfam" id="PF07501">
    <property type="entry name" value="G5"/>
    <property type="match status" value="1"/>
</dbReference>
<organism evidence="4 5">
    <name type="scientific">Paraliobacillus quinghaiensis</name>
    <dbReference type="NCBI Taxonomy" id="470815"/>
    <lineage>
        <taxon>Bacteria</taxon>
        <taxon>Bacillati</taxon>
        <taxon>Bacillota</taxon>
        <taxon>Bacilli</taxon>
        <taxon>Bacillales</taxon>
        <taxon>Bacillaceae</taxon>
        <taxon>Paraliobacillus</taxon>
    </lineage>
</organism>
<dbReference type="GO" id="GO:0004553">
    <property type="term" value="F:hydrolase activity, hydrolyzing O-glycosyl compounds"/>
    <property type="evidence" value="ECO:0007669"/>
    <property type="project" value="InterPro"/>
</dbReference>
<dbReference type="PANTHER" id="PTHR39160:SF4">
    <property type="entry name" value="RESUSCITATION-PROMOTING FACTOR RPFB"/>
    <property type="match status" value="1"/>
</dbReference>
<evidence type="ECO:0000313" key="4">
    <source>
        <dbReference type="EMBL" id="GGM36773.1"/>
    </source>
</evidence>
<dbReference type="InterPro" id="IPR011098">
    <property type="entry name" value="G5_dom"/>
</dbReference>
<dbReference type="SUPFAM" id="SSF50685">
    <property type="entry name" value="Barwin-like endoglucanases"/>
    <property type="match status" value="1"/>
</dbReference>
<feature type="domain" description="G5" evidence="3">
    <location>
        <begin position="206"/>
        <end position="286"/>
    </location>
</feature>
<dbReference type="Gene3D" id="2.20.230.10">
    <property type="entry name" value="Resuscitation-promoting factor rpfb"/>
    <property type="match status" value="1"/>
</dbReference>
<dbReference type="RefSeq" id="WP_117156717.1">
    <property type="nucleotide sequence ID" value="NZ_BMLG01000014.1"/>
</dbReference>
<sequence length="395" mass="43670">MKNLLKLLPMFQKKVVISVLSVAVLFLFVGFVVYEATEIEVSITQDGEKKTVNTHADTVADLLEELDLTVGEHDALSHDFDEIITADMSITYKKANKIVLTIGDQEKTYRTTKDTVEEFLEEKEIAISEHDVLSVEESTAIEDDTQITLDKAVQVTINDGGNEKQVWTTEDTVSDLLSQESIELNELDRLEPEETVDVTSDTAVTITRVEKVTDIVEEKIDYSTVTKKDNNLTEGKKKVVDAGETGLVEKKYEVTLENGEEVERKLVSEEVKKESKKRVVAVGTKKIQQFASRSGDDISGKTLYMKATAYTAECTGCSGITRTGINLNKDRDAKVIAVDPNVIPLGTKVWVEGYGNAIAGDTGGAIKGNRIDIHVPTKSEAYRFGVRNVKVKILE</sequence>
<dbReference type="GO" id="GO:0009254">
    <property type="term" value="P:peptidoglycan turnover"/>
    <property type="evidence" value="ECO:0007669"/>
    <property type="project" value="InterPro"/>
</dbReference>
<feature type="transmembrane region" description="Helical" evidence="2">
    <location>
        <begin position="15"/>
        <end position="34"/>
    </location>
</feature>
<protein>
    <recommendedName>
        <fullName evidence="3">G5 domain-containing protein</fullName>
    </recommendedName>
</protein>
<name>A0A917TT88_9BACI</name>
<evidence type="ECO:0000256" key="2">
    <source>
        <dbReference type="SAM" id="Phobius"/>
    </source>
</evidence>
<dbReference type="AlphaFoldDB" id="A0A917TT88"/>
<evidence type="ECO:0000313" key="5">
    <source>
        <dbReference type="Proteomes" id="UP000618460"/>
    </source>
</evidence>
<dbReference type="InterPro" id="IPR007137">
    <property type="entry name" value="DUF348"/>
</dbReference>
<dbReference type="Pfam" id="PF03990">
    <property type="entry name" value="DUF348"/>
    <property type="match status" value="3"/>
</dbReference>
<dbReference type="SMART" id="SM01208">
    <property type="entry name" value="G5"/>
    <property type="match status" value="1"/>
</dbReference>
<dbReference type="InterPro" id="IPR036908">
    <property type="entry name" value="RlpA-like_sf"/>
</dbReference>
<proteinExistence type="predicted"/>
<keyword evidence="1" id="KW-0732">Signal</keyword>
<keyword evidence="2" id="KW-1133">Transmembrane helix</keyword>
<dbReference type="PANTHER" id="PTHR39160">
    <property type="entry name" value="CELL WALL-BINDING PROTEIN YOCH"/>
    <property type="match status" value="1"/>
</dbReference>
<dbReference type="InterPro" id="IPR051933">
    <property type="entry name" value="Resuscitation_pf_RpfB"/>
</dbReference>
<dbReference type="InterPro" id="IPR010611">
    <property type="entry name" value="3D_dom"/>
</dbReference>
<evidence type="ECO:0000259" key="3">
    <source>
        <dbReference type="PROSITE" id="PS51109"/>
    </source>
</evidence>
<gene>
    <name evidence="4" type="primary">yabE</name>
    <name evidence="4" type="ORF">GCM10011351_23650</name>
</gene>
<dbReference type="OrthoDB" id="9798935at2"/>
<reference evidence="4" key="2">
    <citation type="submission" date="2020-09" db="EMBL/GenBank/DDBJ databases">
        <authorList>
            <person name="Sun Q."/>
            <person name="Zhou Y."/>
        </authorList>
    </citation>
    <scope>NUCLEOTIDE SEQUENCE</scope>
    <source>
        <strain evidence="4">CGMCC 1.6333</strain>
    </source>
</reference>
<reference evidence="4" key="1">
    <citation type="journal article" date="2014" name="Int. J. Syst. Evol. Microbiol.">
        <title>Complete genome sequence of Corynebacterium casei LMG S-19264T (=DSM 44701T), isolated from a smear-ripened cheese.</title>
        <authorList>
            <consortium name="US DOE Joint Genome Institute (JGI-PGF)"/>
            <person name="Walter F."/>
            <person name="Albersmeier A."/>
            <person name="Kalinowski J."/>
            <person name="Ruckert C."/>
        </authorList>
    </citation>
    <scope>NUCLEOTIDE SEQUENCE</scope>
    <source>
        <strain evidence="4">CGMCC 1.6333</strain>
    </source>
</reference>
<dbReference type="GO" id="GO:0019867">
    <property type="term" value="C:outer membrane"/>
    <property type="evidence" value="ECO:0007669"/>
    <property type="project" value="InterPro"/>
</dbReference>